<dbReference type="AlphaFoldDB" id="A0A1D2M764"/>
<organism evidence="2 3">
    <name type="scientific">Orchesella cincta</name>
    <name type="common">Springtail</name>
    <name type="synonym">Podura cincta</name>
    <dbReference type="NCBI Taxonomy" id="48709"/>
    <lineage>
        <taxon>Eukaryota</taxon>
        <taxon>Metazoa</taxon>
        <taxon>Ecdysozoa</taxon>
        <taxon>Arthropoda</taxon>
        <taxon>Hexapoda</taxon>
        <taxon>Collembola</taxon>
        <taxon>Entomobryomorpha</taxon>
        <taxon>Entomobryoidea</taxon>
        <taxon>Orchesellidae</taxon>
        <taxon>Orchesellinae</taxon>
        <taxon>Orchesella</taxon>
    </lineage>
</organism>
<proteinExistence type="predicted"/>
<feature type="region of interest" description="Disordered" evidence="1">
    <location>
        <begin position="78"/>
        <end position="115"/>
    </location>
</feature>
<keyword evidence="3" id="KW-1185">Reference proteome</keyword>
<reference evidence="2 3" key="1">
    <citation type="journal article" date="2016" name="Genome Biol. Evol.">
        <title>Gene Family Evolution Reflects Adaptation to Soil Environmental Stressors in the Genome of the Collembolan Orchesella cincta.</title>
        <authorList>
            <person name="Faddeeva-Vakhrusheva A."/>
            <person name="Derks M.F."/>
            <person name="Anvar S.Y."/>
            <person name="Agamennone V."/>
            <person name="Suring W."/>
            <person name="Smit S."/>
            <person name="van Straalen N.M."/>
            <person name="Roelofs D."/>
        </authorList>
    </citation>
    <scope>NUCLEOTIDE SEQUENCE [LARGE SCALE GENOMIC DNA]</scope>
    <source>
        <tissue evidence="2">Mixed pool</tissue>
    </source>
</reference>
<dbReference type="OMA" id="WATNVES"/>
<evidence type="ECO:0000313" key="2">
    <source>
        <dbReference type="EMBL" id="ODM88815.1"/>
    </source>
</evidence>
<sequence>MFSVVVFEGPKESVGTIPTKWLNQSKTECKWPLKDIPYSIKNNKDPEKSWNSFAVRVISQKPIIKLCNWRSYFQPGNYGHGSKKRTKKRKQPKKPSLVRDISSDEPKPDDSEVSLTPSMISLVAPSEDEVEDHVGEAVLLKNLAPVAEDTAVQSGPQITQQPFPSSTAQDSSLNYAILFIRQIAFEKQVLTTLSEIKADIRELLNWSSNSSPAEELSLKTIPFDLPVQNLHILLNLNHWATNVESFNSL</sequence>
<dbReference type="EMBL" id="LJIJ01003154">
    <property type="protein sequence ID" value="ODM88815.1"/>
    <property type="molecule type" value="Genomic_DNA"/>
</dbReference>
<protein>
    <submittedName>
        <fullName evidence="2">Uncharacterized protein</fullName>
    </submittedName>
</protein>
<gene>
    <name evidence="2" type="ORF">Ocin01_17867</name>
</gene>
<dbReference type="OrthoDB" id="6784356at2759"/>
<evidence type="ECO:0000256" key="1">
    <source>
        <dbReference type="SAM" id="MobiDB-lite"/>
    </source>
</evidence>
<feature type="compositionally biased region" description="Basic residues" evidence="1">
    <location>
        <begin position="81"/>
        <end position="93"/>
    </location>
</feature>
<name>A0A1D2M764_ORCCI</name>
<evidence type="ECO:0000313" key="3">
    <source>
        <dbReference type="Proteomes" id="UP000094527"/>
    </source>
</evidence>
<accession>A0A1D2M764</accession>
<feature type="compositionally biased region" description="Basic and acidic residues" evidence="1">
    <location>
        <begin position="101"/>
        <end position="110"/>
    </location>
</feature>
<feature type="non-terminal residue" evidence="2">
    <location>
        <position position="249"/>
    </location>
</feature>
<comment type="caution">
    <text evidence="2">The sequence shown here is derived from an EMBL/GenBank/DDBJ whole genome shotgun (WGS) entry which is preliminary data.</text>
</comment>
<dbReference type="Proteomes" id="UP000094527">
    <property type="component" value="Unassembled WGS sequence"/>
</dbReference>